<dbReference type="Gene3D" id="4.10.240.10">
    <property type="entry name" value="Zn(2)-C6 fungal-type DNA-binding domain"/>
    <property type="match status" value="1"/>
</dbReference>
<name>A0AA40A0K1_9PEZI</name>
<dbReference type="Proteomes" id="UP001172101">
    <property type="component" value="Unassembled WGS sequence"/>
</dbReference>
<organism evidence="4 5">
    <name type="scientific">Lasiosphaeria miniovina</name>
    <dbReference type="NCBI Taxonomy" id="1954250"/>
    <lineage>
        <taxon>Eukaryota</taxon>
        <taxon>Fungi</taxon>
        <taxon>Dikarya</taxon>
        <taxon>Ascomycota</taxon>
        <taxon>Pezizomycotina</taxon>
        <taxon>Sordariomycetes</taxon>
        <taxon>Sordariomycetidae</taxon>
        <taxon>Sordariales</taxon>
        <taxon>Lasiosphaeriaceae</taxon>
        <taxon>Lasiosphaeria</taxon>
    </lineage>
</organism>
<dbReference type="GeneID" id="85327628"/>
<reference evidence="4" key="1">
    <citation type="submission" date="2023-06" db="EMBL/GenBank/DDBJ databases">
        <title>Genome-scale phylogeny and comparative genomics of the fungal order Sordariales.</title>
        <authorList>
            <consortium name="Lawrence Berkeley National Laboratory"/>
            <person name="Hensen N."/>
            <person name="Bonometti L."/>
            <person name="Westerberg I."/>
            <person name="Brannstrom I.O."/>
            <person name="Guillou S."/>
            <person name="Cros-Aarteil S."/>
            <person name="Calhoun S."/>
            <person name="Haridas S."/>
            <person name="Kuo A."/>
            <person name="Mondo S."/>
            <person name="Pangilinan J."/>
            <person name="Riley R."/>
            <person name="LaButti K."/>
            <person name="Andreopoulos B."/>
            <person name="Lipzen A."/>
            <person name="Chen C."/>
            <person name="Yanf M."/>
            <person name="Daum C."/>
            <person name="Ng V."/>
            <person name="Clum A."/>
            <person name="Steindorff A."/>
            <person name="Ohm R."/>
            <person name="Martin F."/>
            <person name="Silar P."/>
            <person name="Natvig D."/>
            <person name="Lalanne C."/>
            <person name="Gautier V."/>
            <person name="Ament-velasquez S.L."/>
            <person name="Kruys A."/>
            <person name="Hutchinson M.I."/>
            <person name="Powell A.J."/>
            <person name="Barry K."/>
            <person name="Miller A.N."/>
            <person name="Grigoriev I.V."/>
            <person name="Debuchy R."/>
            <person name="Gladieux P."/>
            <person name="Thoren M.H."/>
            <person name="Johannesson H."/>
        </authorList>
    </citation>
    <scope>NUCLEOTIDE SEQUENCE</scope>
    <source>
        <strain evidence="4">SMH2392-1A</strain>
    </source>
</reference>
<accession>A0AA40A0K1</accession>
<dbReference type="RefSeq" id="XP_060292147.1">
    <property type="nucleotide sequence ID" value="XM_060444358.1"/>
</dbReference>
<dbReference type="PANTHER" id="PTHR47657">
    <property type="entry name" value="STEROL REGULATORY ELEMENT-BINDING PROTEIN ECM22"/>
    <property type="match status" value="1"/>
</dbReference>
<dbReference type="AlphaFoldDB" id="A0AA40A0K1"/>
<proteinExistence type="predicted"/>
<dbReference type="CDD" id="cd00067">
    <property type="entry name" value="GAL4"/>
    <property type="match status" value="1"/>
</dbReference>
<sequence>MAACRTNPSSSSSRAAMPCSIPSVRGLFGGQVGSWHRPPRRCTWRPATAGGRTGCARCKARKIKCDERHPSCLNCISHGVECPFLALKTADTPVRANSRTTPSSVSSRRSPFASSTGVSSATASSTPPLSLSPHPHPPAPPALGATISPTTDTTLELLHNFTVHTHATLAADAGVCDFWRVAVARIGLGCDYIMRSVLAVSALHLAYHRPDRRDFYTAQGILLHTRASRSAMHLMAAAAAANSNNDGGDDHNMASPAPAPVGLSDDDAVNLFLFSMLTVVANFPDWTFLLNGAKSLSNVVGERGPDTLLAPFLVYGTRRRHASRRDSKDAATSLDGTGTGIGEDGGNDGDDCAPLRELRRRTRRSGTRAAGAPRDVLDAMLWLWEVSDSLVPLLKGPEPAQEAVAIFAHFCILLRHHESVWWL</sequence>
<dbReference type="SUPFAM" id="SSF57701">
    <property type="entry name" value="Zn2/Cys6 DNA-binding domain"/>
    <property type="match status" value="1"/>
</dbReference>
<evidence type="ECO:0000313" key="5">
    <source>
        <dbReference type="Proteomes" id="UP001172101"/>
    </source>
</evidence>
<evidence type="ECO:0000256" key="2">
    <source>
        <dbReference type="SAM" id="MobiDB-lite"/>
    </source>
</evidence>
<dbReference type="PROSITE" id="PS50048">
    <property type="entry name" value="ZN2_CY6_FUNGAL_2"/>
    <property type="match status" value="1"/>
</dbReference>
<gene>
    <name evidence="4" type="ORF">B0T26DRAFT_744085</name>
</gene>
<dbReference type="Pfam" id="PF00172">
    <property type="entry name" value="Zn_clus"/>
    <property type="match status" value="1"/>
</dbReference>
<feature type="domain" description="Zn(2)-C6 fungal-type" evidence="3">
    <location>
        <begin position="54"/>
        <end position="84"/>
    </location>
</feature>
<protein>
    <recommendedName>
        <fullName evidence="3">Zn(2)-C6 fungal-type domain-containing protein</fullName>
    </recommendedName>
</protein>
<dbReference type="PROSITE" id="PS00463">
    <property type="entry name" value="ZN2_CY6_FUNGAL_1"/>
    <property type="match status" value="1"/>
</dbReference>
<dbReference type="InterPro" id="IPR052400">
    <property type="entry name" value="Zn2-C6_fungal_TF"/>
</dbReference>
<keyword evidence="1" id="KW-0539">Nucleus</keyword>
<evidence type="ECO:0000259" key="3">
    <source>
        <dbReference type="PROSITE" id="PS50048"/>
    </source>
</evidence>
<dbReference type="GO" id="GO:0008270">
    <property type="term" value="F:zinc ion binding"/>
    <property type="evidence" value="ECO:0007669"/>
    <property type="project" value="InterPro"/>
</dbReference>
<keyword evidence="5" id="KW-1185">Reference proteome</keyword>
<comment type="caution">
    <text evidence="4">The sequence shown here is derived from an EMBL/GenBank/DDBJ whole genome shotgun (WGS) entry which is preliminary data.</text>
</comment>
<feature type="compositionally biased region" description="Low complexity" evidence="2">
    <location>
        <begin position="98"/>
        <end position="133"/>
    </location>
</feature>
<dbReference type="PANTHER" id="PTHR47657:SF7">
    <property type="entry name" value="STEROL REGULATORY ELEMENT-BINDING PROTEIN ECM22"/>
    <property type="match status" value="1"/>
</dbReference>
<dbReference type="InterPro" id="IPR036864">
    <property type="entry name" value="Zn2-C6_fun-type_DNA-bd_sf"/>
</dbReference>
<feature type="region of interest" description="Disordered" evidence="2">
    <location>
        <begin position="324"/>
        <end position="353"/>
    </location>
</feature>
<dbReference type="InterPro" id="IPR001138">
    <property type="entry name" value="Zn2Cys6_DnaBD"/>
</dbReference>
<evidence type="ECO:0000256" key="1">
    <source>
        <dbReference type="ARBA" id="ARBA00023242"/>
    </source>
</evidence>
<dbReference type="GO" id="GO:0000981">
    <property type="term" value="F:DNA-binding transcription factor activity, RNA polymerase II-specific"/>
    <property type="evidence" value="ECO:0007669"/>
    <property type="project" value="InterPro"/>
</dbReference>
<dbReference type="EMBL" id="JAUIRO010000007">
    <property type="protein sequence ID" value="KAK0707053.1"/>
    <property type="molecule type" value="Genomic_DNA"/>
</dbReference>
<evidence type="ECO:0000313" key="4">
    <source>
        <dbReference type="EMBL" id="KAK0707053.1"/>
    </source>
</evidence>
<feature type="region of interest" description="Disordered" evidence="2">
    <location>
        <begin position="94"/>
        <end position="147"/>
    </location>
</feature>
<dbReference type="SMART" id="SM00066">
    <property type="entry name" value="GAL4"/>
    <property type="match status" value="1"/>
</dbReference>